<gene>
    <name evidence="10" type="ORF">DL546_002719</name>
</gene>
<feature type="compositionally biased region" description="Basic and acidic residues" evidence="7">
    <location>
        <begin position="702"/>
        <end position="732"/>
    </location>
</feature>
<evidence type="ECO:0000259" key="9">
    <source>
        <dbReference type="Pfam" id="PF11923"/>
    </source>
</evidence>
<evidence type="ECO:0000256" key="7">
    <source>
        <dbReference type="SAM" id="MobiDB-lite"/>
    </source>
</evidence>
<dbReference type="AlphaFoldDB" id="A0A420Y0G7"/>
<name>A0A420Y0G7_9PEZI</name>
<sequence length="1070" mass="118603">MKQRFSSLDVKVIAHELSEALVSLRLANIYDLNTKILLLKFAKPDNKKQLLIESGFRCHLTEFARTAASAPSVFVARLRKFLKTRRVTSVSQIGTDRIIELQFSDGAYRLYLEFFASGNVILTDSELKILTLMHTVPEGEGQEPQRVGLYYKLENRQNYGGVPPLTKERLRSALETTVRKANAPQTAGKKGKKKPGDELRKGLATTITELPPMLVEHAFKVTDFDATSEPSAILENDALFDALLESLQKARSIIDEVTSQPTTKGYIIAKRRTKATTSGGLVEAQPEDKHKDLLYEDFHPFLPKKFEEAGADYTILTFDGFNKTVDEFFSSLEGQRLESRLSEREAAARRKLDAARQDQAKRLEGLQEAQQLNERKAAAIQANVERVQEAMDAVNGLLQQGMDWVDINKLVAREQKMGNPVAQLIKLPMDLENNIITLTIGEEEEEEDEEINNFDYDTDSDAGADDEEEDKTKTTAAPNVLEVDIKLDLTPWANSSEYYEQKRTAAVKAEKTLQQSEMALKSAEQKIAQDLKKGLKQEKAVLQPLRRQMWFEKFIWFISSDGYLVLGGRDAQQNDILYKKYLRKGDIYVHADLHGASSVIIKNNPKTPDAPVPPSTLSQAGTMSVCSSSAWDSKAGMSAWWVRADQVSKAAPTGQFLPAGSFMIRGEKNFLPPAQLVLGFALMFRVSEESKAKHVKHRIYERDDFGPRSAPKAKEVDGDGEEEGHPDSGHASEDDDFQSQPRSNPLQPGRTTELEHEQDEDEENGSEHTEQDDEAPIEEVASLQIDIPQEQKTMEDGHEEANEEEEPDASVSAHPSETTVSSAATQTPKKGPLPRGKRSKAKKLAAKYKWEDEEDRALREEATGIAAAKRREEEARAARAAKEAEAKAAAENRRKAEERRQKQAAEHEEKRALLLAEGIDLLEPEEADQMSLVDELVGNPLPGDEILEIIPVCAPWSSLGKCKYKAKIQPGSQKKGKAVKEIVEAWRIASGKKGVIDENAEDPERMWPREVELIKALKAEEAMNCVPVGKVRVMMSGGSGGGGGGGGKGKDSGGKPAGKGKGGNRGQKKK</sequence>
<dbReference type="GO" id="GO:0000049">
    <property type="term" value="F:tRNA binding"/>
    <property type="evidence" value="ECO:0007669"/>
    <property type="project" value="TreeGrafter"/>
</dbReference>
<feature type="compositionally biased region" description="Acidic residues" evidence="7">
    <location>
        <begin position="441"/>
        <end position="469"/>
    </location>
</feature>
<dbReference type="GO" id="GO:1990112">
    <property type="term" value="C:RQC complex"/>
    <property type="evidence" value="ECO:0007669"/>
    <property type="project" value="TreeGrafter"/>
</dbReference>
<comment type="subcellular location">
    <subcellularLocation>
        <location evidence="1">Cytoplasm</location>
    </subcellularLocation>
</comment>
<feature type="compositionally biased region" description="Polar residues" evidence="7">
    <location>
        <begin position="738"/>
        <end position="750"/>
    </location>
</feature>
<feature type="domain" description="NFACT RNA-binding" evidence="8">
    <location>
        <begin position="553"/>
        <end position="666"/>
    </location>
</feature>
<comment type="similarity">
    <text evidence="2">Belongs to the NEMF family.</text>
</comment>
<dbReference type="GO" id="GO:0005737">
    <property type="term" value="C:cytoplasm"/>
    <property type="evidence" value="ECO:0007669"/>
    <property type="project" value="UniProtKB-SubCell"/>
</dbReference>
<organism evidence="10 11">
    <name type="scientific">Coniochaeta pulveracea</name>
    <dbReference type="NCBI Taxonomy" id="177199"/>
    <lineage>
        <taxon>Eukaryota</taxon>
        <taxon>Fungi</taxon>
        <taxon>Dikarya</taxon>
        <taxon>Ascomycota</taxon>
        <taxon>Pezizomycotina</taxon>
        <taxon>Sordariomycetes</taxon>
        <taxon>Sordariomycetidae</taxon>
        <taxon>Coniochaetales</taxon>
        <taxon>Coniochaetaceae</taxon>
        <taxon>Coniochaeta</taxon>
    </lineage>
</organism>
<evidence type="ECO:0000259" key="8">
    <source>
        <dbReference type="Pfam" id="PF05670"/>
    </source>
</evidence>
<dbReference type="OrthoDB" id="207084at2759"/>
<evidence type="ECO:0000256" key="4">
    <source>
        <dbReference type="ARBA" id="ARBA00023054"/>
    </source>
</evidence>
<dbReference type="InterPro" id="IPR021846">
    <property type="entry name" value="NFACT-C"/>
</dbReference>
<dbReference type="GO" id="GO:1990116">
    <property type="term" value="P:ribosome-associated ubiquitin-dependent protein catabolic process"/>
    <property type="evidence" value="ECO:0007669"/>
    <property type="project" value="TreeGrafter"/>
</dbReference>
<evidence type="ECO:0000256" key="1">
    <source>
        <dbReference type="ARBA" id="ARBA00004496"/>
    </source>
</evidence>
<feature type="region of interest" description="Disordered" evidence="7">
    <location>
        <begin position="179"/>
        <end position="198"/>
    </location>
</feature>
<feature type="coiled-coil region" evidence="6">
    <location>
        <begin position="506"/>
        <end position="533"/>
    </location>
</feature>
<feature type="compositionally biased region" description="Gly residues" evidence="7">
    <location>
        <begin position="1055"/>
        <end position="1070"/>
    </location>
</feature>
<evidence type="ECO:0000256" key="6">
    <source>
        <dbReference type="SAM" id="Coils"/>
    </source>
</evidence>
<keyword evidence="3" id="KW-0963">Cytoplasm</keyword>
<dbReference type="InterPro" id="IPR051608">
    <property type="entry name" value="RQC_Subunit_NEMF"/>
</dbReference>
<dbReference type="Pfam" id="PF05833">
    <property type="entry name" value="NFACT_N"/>
    <property type="match status" value="1"/>
</dbReference>
<feature type="compositionally biased region" description="Gly residues" evidence="7">
    <location>
        <begin position="1037"/>
        <end position="1047"/>
    </location>
</feature>
<accession>A0A420Y0G7</accession>
<proteinExistence type="inferred from homology"/>
<keyword evidence="4 6" id="KW-0175">Coiled coil</keyword>
<reference evidence="10 11" key="1">
    <citation type="submission" date="2018-08" db="EMBL/GenBank/DDBJ databases">
        <title>Draft genome of the lignicolous fungus Coniochaeta pulveracea.</title>
        <authorList>
            <person name="Borstlap C.J."/>
            <person name="De Witt R.N."/>
            <person name="Botha A."/>
            <person name="Volschenk H."/>
        </authorList>
    </citation>
    <scope>NUCLEOTIDE SEQUENCE [LARGE SCALE GENOMIC DNA]</scope>
    <source>
        <strain evidence="10 11">CAB683</strain>
    </source>
</reference>
<evidence type="ECO:0000256" key="2">
    <source>
        <dbReference type="ARBA" id="ARBA00008318"/>
    </source>
</evidence>
<dbReference type="EMBL" id="QVQW01000075">
    <property type="protein sequence ID" value="RKU41413.1"/>
    <property type="molecule type" value="Genomic_DNA"/>
</dbReference>
<feature type="domain" description="NFACT protein C-terminal" evidence="9">
    <location>
        <begin position="927"/>
        <end position="1034"/>
    </location>
</feature>
<dbReference type="Proteomes" id="UP000275385">
    <property type="component" value="Unassembled WGS sequence"/>
</dbReference>
<dbReference type="Pfam" id="PF11923">
    <property type="entry name" value="NFACT-C"/>
    <property type="match status" value="1"/>
</dbReference>
<dbReference type="PANTHER" id="PTHR15239:SF6">
    <property type="entry name" value="RIBOSOME QUALITY CONTROL COMPLEX SUBUNIT NEMF"/>
    <property type="match status" value="1"/>
</dbReference>
<feature type="region of interest" description="Disordered" evidence="7">
    <location>
        <begin position="1034"/>
        <end position="1070"/>
    </location>
</feature>
<dbReference type="PANTHER" id="PTHR15239">
    <property type="entry name" value="NUCLEAR EXPORT MEDIATOR FACTOR NEMF"/>
    <property type="match status" value="1"/>
</dbReference>
<feature type="compositionally biased region" description="Basic residues" evidence="7">
    <location>
        <begin position="835"/>
        <end position="846"/>
    </location>
</feature>
<feature type="region of interest" description="Disordered" evidence="7">
    <location>
        <begin position="702"/>
        <end position="909"/>
    </location>
</feature>
<feature type="compositionally biased region" description="Acidic residues" evidence="7">
    <location>
        <begin position="756"/>
        <end position="777"/>
    </location>
</feature>
<dbReference type="GO" id="GO:0072344">
    <property type="term" value="P:rescue of stalled ribosome"/>
    <property type="evidence" value="ECO:0007669"/>
    <property type="project" value="TreeGrafter"/>
</dbReference>
<dbReference type="InterPro" id="IPR008532">
    <property type="entry name" value="NFACT_RNA-bd"/>
</dbReference>
<evidence type="ECO:0000313" key="10">
    <source>
        <dbReference type="EMBL" id="RKU41413.1"/>
    </source>
</evidence>
<comment type="caution">
    <text evidence="10">The sequence shown here is derived from an EMBL/GenBank/DDBJ whole genome shotgun (WGS) entry which is preliminary data.</text>
</comment>
<feature type="compositionally biased region" description="Basic and acidic residues" evidence="7">
    <location>
        <begin position="869"/>
        <end position="909"/>
    </location>
</feature>
<dbReference type="Pfam" id="PF05670">
    <property type="entry name" value="NFACT-R_1"/>
    <property type="match status" value="1"/>
</dbReference>
<dbReference type="FunFam" id="2.30.310.10:FF:000003">
    <property type="entry name" value="Zinc knuckle domain containing protein"/>
    <property type="match status" value="1"/>
</dbReference>
<dbReference type="Gene3D" id="2.30.310.10">
    <property type="entry name" value="ibrinogen binding protein from staphylococcus aureus domain"/>
    <property type="match status" value="1"/>
</dbReference>
<dbReference type="GO" id="GO:0043023">
    <property type="term" value="F:ribosomal large subunit binding"/>
    <property type="evidence" value="ECO:0007669"/>
    <property type="project" value="TreeGrafter"/>
</dbReference>
<evidence type="ECO:0000256" key="3">
    <source>
        <dbReference type="ARBA" id="ARBA00022490"/>
    </source>
</evidence>
<feature type="region of interest" description="Disordered" evidence="7">
    <location>
        <begin position="440"/>
        <end position="477"/>
    </location>
</feature>
<evidence type="ECO:0000256" key="5">
    <source>
        <dbReference type="ARBA" id="ARBA00070414"/>
    </source>
</evidence>
<keyword evidence="11" id="KW-1185">Reference proteome</keyword>
<protein>
    <recommendedName>
        <fullName evidence="5">Ribosome quality control complex subunit 2</fullName>
    </recommendedName>
</protein>
<feature type="compositionally biased region" description="Polar residues" evidence="7">
    <location>
        <begin position="813"/>
        <end position="828"/>
    </location>
</feature>
<evidence type="ECO:0000313" key="11">
    <source>
        <dbReference type="Proteomes" id="UP000275385"/>
    </source>
</evidence>
<dbReference type="STRING" id="177199.A0A420Y0G7"/>